<dbReference type="AlphaFoldDB" id="A0A956RQ65"/>
<evidence type="ECO:0000256" key="1">
    <source>
        <dbReference type="SAM" id="SignalP"/>
    </source>
</evidence>
<evidence type="ECO:0000313" key="3">
    <source>
        <dbReference type="EMBL" id="MCA9729446.1"/>
    </source>
</evidence>
<dbReference type="Pfam" id="PF12146">
    <property type="entry name" value="Hydrolase_4"/>
    <property type="match status" value="1"/>
</dbReference>
<feature type="signal peptide" evidence="1">
    <location>
        <begin position="1"/>
        <end position="32"/>
    </location>
</feature>
<sequence>MRTGTRLVLAGAAASVFVAQVASVFLAQSAWGAEIDLSVTSADGVVLAGTWHTPATPGPWPAVVFTHGSEPGVRTMQGYRNWMEAFRSRGVAVLVFDKRGCGESQGTYVEAPDLDIPANDLVGWVEEVAARPDVIPSSVGVLGWSQGGWVGPLAASRSPRVAFVVAISGSGVSPLEQNIFDKTNQCRASGATEAQTLSFGRTVRAVWTYLVTGEGQDLAQREWDAVADQPWFEKAYNGPPMMERERILAHPRMTSFVEHSSFEPAPVLASVRVPMLAVFGEKDTVVPIDRSEAAMRDGFRKSGNRDLTVLHVQNADHGLRVPQADGTLALAEGYP</sequence>
<feature type="chain" id="PRO_5038110480" evidence="1">
    <location>
        <begin position="33"/>
        <end position="335"/>
    </location>
</feature>
<reference evidence="3" key="1">
    <citation type="submission" date="2020-04" db="EMBL/GenBank/DDBJ databases">
        <authorList>
            <person name="Zhang T."/>
        </authorList>
    </citation>
    <scope>NUCLEOTIDE SEQUENCE</scope>
    <source>
        <strain evidence="3">HKST-UBA01</strain>
    </source>
</reference>
<dbReference type="InterPro" id="IPR053145">
    <property type="entry name" value="AB_hydrolase_Est10"/>
</dbReference>
<dbReference type="SUPFAM" id="SSF53474">
    <property type="entry name" value="alpha/beta-Hydrolases"/>
    <property type="match status" value="1"/>
</dbReference>
<organism evidence="3 4">
    <name type="scientific">Eiseniibacteriota bacterium</name>
    <dbReference type="NCBI Taxonomy" id="2212470"/>
    <lineage>
        <taxon>Bacteria</taxon>
        <taxon>Candidatus Eiseniibacteriota</taxon>
    </lineage>
</organism>
<dbReference type="InterPro" id="IPR029058">
    <property type="entry name" value="AB_hydrolase_fold"/>
</dbReference>
<evidence type="ECO:0000313" key="4">
    <source>
        <dbReference type="Proteomes" id="UP000697710"/>
    </source>
</evidence>
<keyword evidence="3" id="KW-0378">Hydrolase</keyword>
<evidence type="ECO:0000259" key="2">
    <source>
        <dbReference type="Pfam" id="PF12146"/>
    </source>
</evidence>
<dbReference type="PANTHER" id="PTHR43265:SF1">
    <property type="entry name" value="ESTERASE ESTD"/>
    <property type="match status" value="1"/>
</dbReference>
<comment type="caution">
    <text evidence="3">The sequence shown here is derived from an EMBL/GenBank/DDBJ whole genome shotgun (WGS) entry which is preliminary data.</text>
</comment>
<name>A0A956RQ65_UNCEI</name>
<dbReference type="GO" id="GO:0052689">
    <property type="term" value="F:carboxylic ester hydrolase activity"/>
    <property type="evidence" value="ECO:0007669"/>
    <property type="project" value="TreeGrafter"/>
</dbReference>
<proteinExistence type="predicted"/>
<feature type="domain" description="Serine aminopeptidase S33" evidence="2">
    <location>
        <begin position="62"/>
        <end position="318"/>
    </location>
</feature>
<dbReference type="Gene3D" id="3.40.50.1820">
    <property type="entry name" value="alpha/beta hydrolase"/>
    <property type="match status" value="1"/>
</dbReference>
<dbReference type="EMBL" id="JAGQHR010000698">
    <property type="protein sequence ID" value="MCA9729446.1"/>
    <property type="molecule type" value="Genomic_DNA"/>
</dbReference>
<feature type="non-terminal residue" evidence="3">
    <location>
        <position position="335"/>
    </location>
</feature>
<accession>A0A956RQ65</accession>
<dbReference type="Proteomes" id="UP000697710">
    <property type="component" value="Unassembled WGS sequence"/>
</dbReference>
<reference evidence="3" key="2">
    <citation type="journal article" date="2021" name="Microbiome">
        <title>Successional dynamics and alternative stable states in a saline activated sludge microbial community over 9 years.</title>
        <authorList>
            <person name="Wang Y."/>
            <person name="Ye J."/>
            <person name="Ju F."/>
            <person name="Liu L."/>
            <person name="Boyd J.A."/>
            <person name="Deng Y."/>
            <person name="Parks D.H."/>
            <person name="Jiang X."/>
            <person name="Yin X."/>
            <person name="Woodcroft B.J."/>
            <person name="Tyson G.W."/>
            <person name="Hugenholtz P."/>
            <person name="Polz M.F."/>
            <person name="Zhang T."/>
        </authorList>
    </citation>
    <scope>NUCLEOTIDE SEQUENCE</scope>
    <source>
        <strain evidence="3">HKST-UBA01</strain>
    </source>
</reference>
<protein>
    <submittedName>
        <fullName evidence="3">Alpha/beta hydrolase</fullName>
    </submittedName>
</protein>
<keyword evidence="1" id="KW-0732">Signal</keyword>
<gene>
    <name evidence="3" type="ORF">KC729_17290</name>
</gene>
<dbReference type="PANTHER" id="PTHR43265">
    <property type="entry name" value="ESTERASE ESTD"/>
    <property type="match status" value="1"/>
</dbReference>
<dbReference type="InterPro" id="IPR022742">
    <property type="entry name" value="Hydrolase_4"/>
</dbReference>